<name>A0A5A7PV25_STRAF</name>
<reference evidence="2" key="1">
    <citation type="journal article" date="2019" name="Curr. Biol.">
        <title>Genome Sequence of Striga asiatica Provides Insight into the Evolution of Plant Parasitism.</title>
        <authorList>
            <person name="Yoshida S."/>
            <person name="Kim S."/>
            <person name="Wafula E.K."/>
            <person name="Tanskanen J."/>
            <person name="Kim Y.M."/>
            <person name="Honaas L."/>
            <person name="Yang Z."/>
            <person name="Spallek T."/>
            <person name="Conn C.E."/>
            <person name="Ichihashi Y."/>
            <person name="Cheong K."/>
            <person name="Cui S."/>
            <person name="Der J.P."/>
            <person name="Gundlach H."/>
            <person name="Jiao Y."/>
            <person name="Hori C."/>
            <person name="Ishida J.K."/>
            <person name="Kasahara H."/>
            <person name="Kiba T."/>
            <person name="Kim M.S."/>
            <person name="Koo N."/>
            <person name="Laohavisit A."/>
            <person name="Lee Y.H."/>
            <person name="Lumba S."/>
            <person name="McCourt P."/>
            <person name="Mortimer J.C."/>
            <person name="Mutuku J.M."/>
            <person name="Nomura T."/>
            <person name="Sasaki-Sekimoto Y."/>
            <person name="Seto Y."/>
            <person name="Wang Y."/>
            <person name="Wakatake T."/>
            <person name="Sakakibara H."/>
            <person name="Demura T."/>
            <person name="Yamaguchi S."/>
            <person name="Yoneyama K."/>
            <person name="Manabe R.I."/>
            <person name="Nelson D.C."/>
            <person name="Schulman A.H."/>
            <person name="Timko M.P."/>
            <person name="dePamphilis C.W."/>
            <person name="Choi D."/>
            <person name="Shirasu K."/>
        </authorList>
    </citation>
    <scope>NUCLEOTIDE SEQUENCE [LARGE SCALE GENOMIC DNA]</scope>
    <source>
        <strain evidence="2">cv. UVA1</strain>
    </source>
</reference>
<organism evidence="1 2">
    <name type="scientific">Striga asiatica</name>
    <name type="common">Asiatic witchweed</name>
    <name type="synonym">Buchnera asiatica</name>
    <dbReference type="NCBI Taxonomy" id="4170"/>
    <lineage>
        <taxon>Eukaryota</taxon>
        <taxon>Viridiplantae</taxon>
        <taxon>Streptophyta</taxon>
        <taxon>Embryophyta</taxon>
        <taxon>Tracheophyta</taxon>
        <taxon>Spermatophyta</taxon>
        <taxon>Magnoliopsida</taxon>
        <taxon>eudicotyledons</taxon>
        <taxon>Gunneridae</taxon>
        <taxon>Pentapetalae</taxon>
        <taxon>asterids</taxon>
        <taxon>lamiids</taxon>
        <taxon>Lamiales</taxon>
        <taxon>Orobanchaceae</taxon>
        <taxon>Buchnereae</taxon>
        <taxon>Striga</taxon>
    </lineage>
</organism>
<dbReference type="EMBL" id="BKCP01005183">
    <property type="protein sequence ID" value="GER36496.1"/>
    <property type="molecule type" value="Genomic_DNA"/>
</dbReference>
<dbReference type="AlphaFoldDB" id="A0A5A7PV25"/>
<evidence type="ECO:0000313" key="1">
    <source>
        <dbReference type="EMBL" id="GER36496.1"/>
    </source>
</evidence>
<dbReference type="Proteomes" id="UP000325081">
    <property type="component" value="Unassembled WGS sequence"/>
</dbReference>
<sequence>MTTPLLELGFDLILTITPRYIEMIVDLIPIPIIGQIQRPIARARHITHTRDTRFFNQIKISLIIWATKYIKRVTIIRDGIQRRTHFESAQTRQLELRIQTRRTTVDVLFLFPPEILGRLFFRPPPTGTFRRVPPLVQCLLHDLHKWRG</sequence>
<comment type="caution">
    <text evidence="1">The sequence shown here is derived from an EMBL/GenBank/DDBJ whole genome shotgun (WGS) entry which is preliminary data.</text>
</comment>
<keyword evidence="2" id="KW-1185">Reference proteome</keyword>
<protein>
    <submittedName>
        <fullName evidence="1">Adenine deaminase</fullName>
    </submittedName>
</protein>
<gene>
    <name evidence="1" type="ORF">STAS_12843</name>
</gene>
<proteinExistence type="predicted"/>
<evidence type="ECO:0000313" key="2">
    <source>
        <dbReference type="Proteomes" id="UP000325081"/>
    </source>
</evidence>
<accession>A0A5A7PV25</accession>